<evidence type="ECO:0000256" key="6">
    <source>
        <dbReference type="ARBA" id="ARBA00023015"/>
    </source>
</evidence>
<dbReference type="Gene3D" id="1.20.5.650">
    <property type="entry name" value="Single helix bin"/>
    <property type="match status" value="1"/>
</dbReference>
<feature type="compositionally biased region" description="Basic and acidic residues" evidence="10">
    <location>
        <begin position="576"/>
        <end position="585"/>
    </location>
</feature>
<name>A0ABD1H825_SALDI</name>
<keyword evidence="7" id="KW-0010">Activator</keyword>
<evidence type="ECO:0000256" key="9">
    <source>
        <dbReference type="ARBA" id="ARBA00023242"/>
    </source>
</evidence>
<dbReference type="CDD" id="cd20554">
    <property type="entry name" value="CYCLIN_TFIIIB90_rpt2"/>
    <property type="match status" value="1"/>
</dbReference>
<dbReference type="FunFam" id="1.10.472.10:FF:000066">
    <property type="entry name" value="Transcription factor IIIB subunit"/>
    <property type="match status" value="1"/>
</dbReference>
<evidence type="ECO:0000259" key="11">
    <source>
        <dbReference type="SMART" id="SM00385"/>
    </source>
</evidence>
<reference evidence="12 13" key="1">
    <citation type="submission" date="2024-06" db="EMBL/GenBank/DDBJ databases">
        <title>A chromosome level genome sequence of Diviner's sage (Salvia divinorum).</title>
        <authorList>
            <person name="Ford S.A."/>
            <person name="Ro D.-K."/>
            <person name="Ness R.W."/>
            <person name="Phillips M.A."/>
        </authorList>
    </citation>
    <scope>NUCLEOTIDE SEQUENCE [LARGE SCALE GENOMIC DNA]</scope>
    <source>
        <strain evidence="12">SAF-2024a</strain>
        <tissue evidence="12">Leaf</tissue>
    </source>
</reference>
<proteinExistence type="inferred from homology"/>
<dbReference type="Gene3D" id="1.10.472.10">
    <property type="entry name" value="Cyclin-like"/>
    <property type="match status" value="2"/>
</dbReference>
<evidence type="ECO:0000256" key="8">
    <source>
        <dbReference type="ARBA" id="ARBA00023163"/>
    </source>
</evidence>
<gene>
    <name evidence="12" type="ORF">AAHA92_19272</name>
</gene>
<dbReference type="PANTHER" id="PTHR11618">
    <property type="entry name" value="TRANSCRIPTION INITIATION FACTOR IIB-RELATED"/>
    <property type="match status" value="1"/>
</dbReference>
<feature type="region of interest" description="Disordered" evidence="10">
    <location>
        <begin position="572"/>
        <end position="634"/>
    </location>
</feature>
<dbReference type="GO" id="GO:0005634">
    <property type="term" value="C:nucleus"/>
    <property type="evidence" value="ECO:0007669"/>
    <property type="project" value="UniProtKB-SubCell"/>
</dbReference>
<keyword evidence="5" id="KW-0862">Zinc</keyword>
<dbReference type="Proteomes" id="UP001567538">
    <property type="component" value="Unassembled WGS sequence"/>
</dbReference>
<feature type="region of interest" description="Disordered" evidence="10">
    <location>
        <begin position="523"/>
        <end position="548"/>
    </location>
</feature>
<dbReference type="Pfam" id="PF07741">
    <property type="entry name" value="BRF1"/>
    <property type="match status" value="1"/>
</dbReference>
<dbReference type="PANTHER" id="PTHR11618:SF4">
    <property type="entry name" value="TRANSCRIPTION FACTOR IIIB 90 KDA SUBUNIT"/>
    <property type="match status" value="1"/>
</dbReference>
<evidence type="ECO:0000256" key="3">
    <source>
        <dbReference type="ARBA" id="ARBA00022723"/>
    </source>
</evidence>
<feature type="domain" description="Cyclin-like" evidence="11">
    <location>
        <begin position="181"/>
        <end position="291"/>
    </location>
</feature>
<keyword evidence="9" id="KW-0539">Nucleus</keyword>
<dbReference type="FunFam" id="1.10.472.10:FF:000007">
    <property type="entry name" value="Transcription factor IIIB 90 kDa subunit"/>
    <property type="match status" value="1"/>
</dbReference>
<evidence type="ECO:0000256" key="10">
    <source>
        <dbReference type="SAM" id="MobiDB-lite"/>
    </source>
</evidence>
<dbReference type="Pfam" id="PF00382">
    <property type="entry name" value="TFIIB"/>
    <property type="match status" value="2"/>
</dbReference>
<evidence type="ECO:0000256" key="5">
    <source>
        <dbReference type="ARBA" id="ARBA00022833"/>
    </source>
</evidence>
<feature type="domain" description="Cyclin-like" evidence="11">
    <location>
        <begin position="80"/>
        <end position="163"/>
    </location>
</feature>
<keyword evidence="8" id="KW-0804">Transcription</keyword>
<keyword evidence="13" id="KW-1185">Reference proteome</keyword>
<evidence type="ECO:0000256" key="4">
    <source>
        <dbReference type="ARBA" id="ARBA00022771"/>
    </source>
</evidence>
<sequence>MSRAAMASWCTNCGRKVGTFNHEGKACCIYCGRVISEDMYTEETQFVKGADGQARAAGNLVRSVQAISESRQRTLDDAYYGIRSIMSALDIAGGDDKANIALRFYEMALRKNFTKGRRREQVHAACLYIMCRVENKPYLLIDFSEHLRINVYVLGAVFLQLCKVLSLEENPLIQNLVDPSLFIHRFSDRLFKSRDKNVPKTALQIIASMKRDWMQTGRKPSGLCGAALYISALAHGLDCSKSEIIKTVHICEATLTKRLIEFESTDSGGLTIEEFEKKSEEFEVLEKKIGEEESQMKSLNTGQKASKSGELLCKHKSDPEPPTQFAYGLCKQCYKDFTLLSGGLNGGSEPPAFQHAERKRIMAEEVAADRSENQDSSMFPGLTETNSILLNSDEQRRIKNTIQNGVTQQPPDPASTGATCESNSIHDTIDEKMDAGDFTLEEPESLSDIDDTEVDVYINTEEEKKLKTTVWEEINREYLQEQAAKEDAALAAKRAFEANFVNCSGDVEGARQLAAAAAAAAAQNRKDKRQKRAAELKNRGPPQTFGDAVKGMLDAKKLSSRIRYDLLDGLLDSDELDPKRSKTEAEVEAEAEAETETETVEEHAELEDEEDPELDGYADYTEEYDYDQDYNDDL</sequence>
<keyword evidence="3" id="KW-0479">Metal-binding</keyword>
<accession>A0ABD1H825</accession>
<keyword evidence="4" id="KW-0863">Zinc-finger</keyword>
<dbReference type="EMBL" id="JBEAFC010000007">
    <property type="protein sequence ID" value="KAL1551423.1"/>
    <property type="molecule type" value="Genomic_DNA"/>
</dbReference>
<evidence type="ECO:0000256" key="7">
    <source>
        <dbReference type="ARBA" id="ARBA00023159"/>
    </source>
</evidence>
<dbReference type="CDD" id="cd20553">
    <property type="entry name" value="CYCLIN_TFIIIB90_rpt1"/>
    <property type="match status" value="1"/>
</dbReference>
<dbReference type="InterPro" id="IPR036915">
    <property type="entry name" value="Cyclin-like_sf"/>
</dbReference>
<evidence type="ECO:0000313" key="12">
    <source>
        <dbReference type="EMBL" id="KAL1551423.1"/>
    </source>
</evidence>
<evidence type="ECO:0000313" key="13">
    <source>
        <dbReference type="Proteomes" id="UP001567538"/>
    </source>
</evidence>
<evidence type="ECO:0000256" key="1">
    <source>
        <dbReference type="ARBA" id="ARBA00004123"/>
    </source>
</evidence>
<protein>
    <submittedName>
        <fullName evidence="12">Transcription factor IIIB 90 kDa subunit-like</fullName>
    </submittedName>
</protein>
<comment type="similarity">
    <text evidence="2">Belongs to the TFIIB family.</text>
</comment>
<dbReference type="SUPFAM" id="SSF47954">
    <property type="entry name" value="Cyclin-like"/>
    <property type="match status" value="2"/>
</dbReference>
<organism evidence="12 13">
    <name type="scientific">Salvia divinorum</name>
    <name type="common">Maria pastora</name>
    <name type="synonym">Diviner's sage</name>
    <dbReference type="NCBI Taxonomy" id="28513"/>
    <lineage>
        <taxon>Eukaryota</taxon>
        <taxon>Viridiplantae</taxon>
        <taxon>Streptophyta</taxon>
        <taxon>Embryophyta</taxon>
        <taxon>Tracheophyta</taxon>
        <taxon>Spermatophyta</taxon>
        <taxon>Magnoliopsida</taxon>
        <taxon>eudicotyledons</taxon>
        <taxon>Gunneridae</taxon>
        <taxon>Pentapetalae</taxon>
        <taxon>asterids</taxon>
        <taxon>lamiids</taxon>
        <taxon>Lamiales</taxon>
        <taxon>Lamiaceae</taxon>
        <taxon>Nepetoideae</taxon>
        <taxon>Mentheae</taxon>
        <taxon>Salviinae</taxon>
        <taxon>Salvia</taxon>
        <taxon>Salvia subgen. Calosphace</taxon>
    </lineage>
</organism>
<dbReference type="GO" id="GO:0008270">
    <property type="term" value="F:zinc ion binding"/>
    <property type="evidence" value="ECO:0007669"/>
    <property type="project" value="UniProtKB-KW"/>
</dbReference>
<dbReference type="AlphaFoldDB" id="A0ABD1H825"/>
<dbReference type="InterPro" id="IPR013763">
    <property type="entry name" value="Cyclin-like_dom"/>
</dbReference>
<dbReference type="InterPro" id="IPR000812">
    <property type="entry name" value="TFIIB"/>
</dbReference>
<dbReference type="PRINTS" id="PR00685">
    <property type="entry name" value="TIFACTORIIB"/>
</dbReference>
<keyword evidence="6" id="KW-0805">Transcription regulation</keyword>
<feature type="compositionally biased region" description="Acidic residues" evidence="10">
    <location>
        <begin position="586"/>
        <end position="634"/>
    </location>
</feature>
<comment type="subcellular location">
    <subcellularLocation>
        <location evidence="1">Nucleus</location>
    </subcellularLocation>
</comment>
<dbReference type="InterPro" id="IPR013150">
    <property type="entry name" value="TFIIB_cyclin"/>
</dbReference>
<dbReference type="SMART" id="SM00385">
    <property type="entry name" value="CYCLIN"/>
    <property type="match status" value="2"/>
</dbReference>
<dbReference type="InterPro" id="IPR011665">
    <property type="entry name" value="BRF1_TBP-bd_dom"/>
</dbReference>
<comment type="caution">
    <text evidence="12">The sequence shown here is derived from an EMBL/GenBank/DDBJ whole genome shotgun (WGS) entry which is preliminary data.</text>
</comment>
<evidence type="ECO:0000256" key="2">
    <source>
        <dbReference type="ARBA" id="ARBA00010857"/>
    </source>
</evidence>